<dbReference type="Gene3D" id="2.60.120.200">
    <property type="match status" value="1"/>
</dbReference>
<feature type="region of interest" description="Disordered" evidence="3">
    <location>
        <begin position="65"/>
        <end position="87"/>
    </location>
</feature>
<keyword evidence="7" id="KW-1185">Reference proteome</keyword>
<evidence type="ECO:0000256" key="1">
    <source>
        <dbReference type="ARBA" id="ARBA00022729"/>
    </source>
</evidence>
<keyword evidence="1" id="KW-0732">Signal</keyword>
<dbReference type="InterPro" id="IPR013320">
    <property type="entry name" value="ConA-like_dom_sf"/>
</dbReference>
<protein>
    <recommendedName>
        <fullName evidence="5">LamG-like jellyroll fold domain-containing protein</fullName>
    </recommendedName>
</protein>
<sequence length="309" mass="31557">MSYGGYQPPSPIRPPEPDWNALADRHDEEQRRNRVRLIGAIGGAFLLGAVAGGVGMKVVDGGGGNTPAASSSPAPTGASSSAAASPSASASASPASAVLADSVGGVSLTYGSGAQVRPGNGSKVLWLDGSANGYASAPGPVVDTAHGFTVSAWVLLKQPQGGSIAVSQGDGGYYAFALGRDYWPGHHGWVFKVQTRAGNSDSYVRAADSSGEAKLDTWVHLTGSYDAVHHSVALYVDGKLAGTSPAAGIWQNGGALQLGRTRYRNGWTDSWDGAVAHVQIWTRTLTAAQVAGAVHDRSGVAPAHSWLVS</sequence>
<evidence type="ECO:0000256" key="4">
    <source>
        <dbReference type="SAM" id="Phobius"/>
    </source>
</evidence>
<dbReference type="OrthoDB" id="3849876at2"/>
<dbReference type="SUPFAM" id="SSF49899">
    <property type="entry name" value="Concanavalin A-like lectins/glucanases"/>
    <property type="match status" value="1"/>
</dbReference>
<reference evidence="6 7" key="1">
    <citation type="submission" date="2018-06" db="EMBL/GenBank/DDBJ databases">
        <title>Streptacidiphilus pinicola sp. nov., isolated from pine grove soil.</title>
        <authorList>
            <person name="Roh S.G."/>
            <person name="Park S."/>
            <person name="Kim M.-K."/>
            <person name="Yun B.-R."/>
            <person name="Park J."/>
            <person name="Kim M.J."/>
            <person name="Kim Y.S."/>
            <person name="Kim S.B."/>
        </authorList>
    </citation>
    <scope>NUCLEOTIDE SEQUENCE [LARGE SCALE GENOMIC DNA]</scope>
    <source>
        <strain evidence="6 7">MMS16-CNU450</strain>
    </source>
</reference>
<feature type="compositionally biased region" description="Low complexity" evidence="3">
    <location>
        <begin position="67"/>
        <end position="87"/>
    </location>
</feature>
<evidence type="ECO:0000256" key="3">
    <source>
        <dbReference type="SAM" id="MobiDB-lite"/>
    </source>
</evidence>
<dbReference type="PANTHER" id="PTHR46943">
    <property type="entry name" value="PENTRAXIN-RELATED PROTEIN PTX3"/>
    <property type="match status" value="1"/>
</dbReference>
<dbReference type="Proteomes" id="UP000248889">
    <property type="component" value="Unassembled WGS sequence"/>
</dbReference>
<dbReference type="PANTHER" id="PTHR46943:SF1">
    <property type="entry name" value="PENTRAXIN-RELATED PROTEIN PTX3"/>
    <property type="match status" value="1"/>
</dbReference>
<dbReference type="Pfam" id="PF13385">
    <property type="entry name" value="Laminin_G_3"/>
    <property type="match status" value="1"/>
</dbReference>
<keyword evidence="4" id="KW-0472">Membrane</keyword>
<feature type="region of interest" description="Disordered" evidence="3">
    <location>
        <begin position="1"/>
        <end position="29"/>
    </location>
</feature>
<gene>
    <name evidence="6" type="ORF">DN069_33035</name>
</gene>
<evidence type="ECO:0000256" key="2">
    <source>
        <dbReference type="ARBA" id="ARBA00023157"/>
    </source>
</evidence>
<organism evidence="6 7">
    <name type="scientific">Streptacidiphilus pinicola</name>
    <dbReference type="NCBI Taxonomy" id="2219663"/>
    <lineage>
        <taxon>Bacteria</taxon>
        <taxon>Bacillati</taxon>
        <taxon>Actinomycetota</taxon>
        <taxon>Actinomycetes</taxon>
        <taxon>Kitasatosporales</taxon>
        <taxon>Streptomycetaceae</taxon>
        <taxon>Streptacidiphilus</taxon>
    </lineage>
</organism>
<keyword evidence="2" id="KW-1015">Disulfide bond</keyword>
<dbReference type="InterPro" id="IPR042837">
    <property type="entry name" value="PTX3"/>
</dbReference>
<evidence type="ECO:0000259" key="5">
    <source>
        <dbReference type="SMART" id="SM00560"/>
    </source>
</evidence>
<dbReference type="InterPro" id="IPR006558">
    <property type="entry name" value="LamG-like"/>
</dbReference>
<evidence type="ECO:0000313" key="7">
    <source>
        <dbReference type="Proteomes" id="UP000248889"/>
    </source>
</evidence>
<feature type="domain" description="LamG-like jellyroll fold" evidence="5">
    <location>
        <begin position="146"/>
        <end position="288"/>
    </location>
</feature>
<name>A0A2X0ICS4_9ACTN</name>
<dbReference type="AlphaFoldDB" id="A0A2X0ICS4"/>
<dbReference type="SMART" id="SM00560">
    <property type="entry name" value="LamGL"/>
    <property type="match status" value="1"/>
</dbReference>
<dbReference type="RefSeq" id="WP_111506933.1">
    <property type="nucleotide sequence ID" value="NZ_QKYN01000161.1"/>
</dbReference>
<feature type="transmembrane region" description="Helical" evidence="4">
    <location>
        <begin position="35"/>
        <end position="56"/>
    </location>
</feature>
<keyword evidence="4" id="KW-0812">Transmembrane</keyword>
<accession>A0A2X0ICS4</accession>
<proteinExistence type="predicted"/>
<dbReference type="GO" id="GO:0006955">
    <property type="term" value="P:immune response"/>
    <property type="evidence" value="ECO:0007669"/>
    <property type="project" value="InterPro"/>
</dbReference>
<comment type="caution">
    <text evidence="6">The sequence shown here is derived from an EMBL/GenBank/DDBJ whole genome shotgun (WGS) entry which is preliminary data.</text>
</comment>
<evidence type="ECO:0000313" key="6">
    <source>
        <dbReference type="EMBL" id="RAG81403.1"/>
    </source>
</evidence>
<keyword evidence="4" id="KW-1133">Transmembrane helix</keyword>
<dbReference type="EMBL" id="QKYN01000161">
    <property type="protein sequence ID" value="RAG81403.1"/>
    <property type="molecule type" value="Genomic_DNA"/>
</dbReference>